<dbReference type="EMBL" id="CP032829">
    <property type="protein sequence ID" value="AYJ87561.1"/>
    <property type="molecule type" value="Genomic_DNA"/>
</dbReference>
<dbReference type="AlphaFoldDB" id="A0A494TNX8"/>
<name>A0A494TNX8_SPHPE</name>
<dbReference type="Proteomes" id="UP000276254">
    <property type="component" value="Chromosome"/>
</dbReference>
<dbReference type="Pfam" id="PF14412">
    <property type="entry name" value="AHH"/>
    <property type="match status" value="1"/>
</dbReference>
<keyword evidence="2" id="KW-1185">Reference proteome</keyword>
<dbReference type="KEGG" id="spha:D3Y57_18615"/>
<protein>
    <submittedName>
        <fullName evidence="1">Uncharacterized protein</fullName>
    </submittedName>
</protein>
<proteinExistence type="predicted"/>
<sequence>MGTFELGTAFFYGEHQGALEFIEGWQRHHLIPQQCIRDARTRSFFSVMYGRGFRLNDFSTNGILLPTTHVQAALSGLPVHSGPHPEYNLKIIDAIGLLAIRFNFANCPREAHAALSHVRLIQARLRVFMYQDRPIPIDTIEILTLAKSSRVIDRATDTLLHMCRTPAGRGSS</sequence>
<dbReference type="OrthoDB" id="7432612at2"/>
<dbReference type="InterPro" id="IPR032871">
    <property type="entry name" value="AHH_dom_containing"/>
</dbReference>
<evidence type="ECO:0000313" key="1">
    <source>
        <dbReference type="EMBL" id="AYJ87561.1"/>
    </source>
</evidence>
<gene>
    <name evidence="1" type="ORF">D3Y57_18615</name>
</gene>
<evidence type="ECO:0000313" key="2">
    <source>
        <dbReference type="Proteomes" id="UP000276254"/>
    </source>
</evidence>
<reference evidence="1 2" key="1">
    <citation type="submission" date="2018-09" db="EMBL/GenBank/DDBJ databases">
        <title>Sphingomonas peninsula sp. nov., isolated from fildes peninsula, Antarctic soil.</title>
        <authorList>
            <person name="Yingchao G."/>
        </authorList>
    </citation>
    <scope>NUCLEOTIDE SEQUENCE [LARGE SCALE GENOMIC DNA]</scope>
    <source>
        <strain evidence="1 2">YZ-8</strain>
    </source>
</reference>
<accession>A0A494TNX8</accession>
<organism evidence="1 2">
    <name type="scientific">Sphingomonas paeninsulae</name>
    <dbReference type="NCBI Taxonomy" id="2319844"/>
    <lineage>
        <taxon>Bacteria</taxon>
        <taxon>Pseudomonadati</taxon>
        <taxon>Pseudomonadota</taxon>
        <taxon>Alphaproteobacteria</taxon>
        <taxon>Sphingomonadales</taxon>
        <taxon>Sphingomonadaceae</taxon>
        <taxon>Sphingomonas</taxon>
    </lineage>
</organism>